<evidence type="ECO:0000256" key="3">
    <source>
        <dbReference type="ARBA" id="ARBA00022490"/>
    </source>
</evidence>
<evidence type="ECO:0000313" key="10">
    <source>
        <dbReference type="Proteomes" id="UP001178507"/>
    </source>
</evidence>
<evidence type="ECO:0000256" key="2">
    <source>
        <dbReference type="ARBA" id="ARBA00004496"/>
    </source>
</evidence>
<dbReference type="InterPro" id="IPR023379">
    <property type="entry name" value="BART_dom"/>
</dbReference>
<evidence type="ECO:0000256" key="1">
    <source>
        <dbReference type="ARBA" id="ARBA00004138"/>
    </source>
</evidence>
<sequence>MAIDDEHLVELVERLTDDNFLGFVDQFVEENCGVFVGFSGEHLHCFHTLHSQYQRLFESRAEAWLRERGFSPEALARAAGGLGKDIADSLLAVGDYQAFVAMMLRRLGDSEVAEPEGWMPATSVMLGKRGMGSVQEQGPDPISEIDGETDDRTAGGQSLADLPRDAWLEMSGIAMGVVKPSCKPEGLPADKLPRPPEYLMSTQNSFSTWELPVPGGVCVPPNRMMHERLRAELENLLAHVDLSPTRFKKHIISLRKKADTEAEKLELMKETMRQKSREQKANGH</sequence>
<keyword evidence="4" id="KW-0969">Cilium</keyword>
<protein>
    <recommendedName>
        <fullName evidence="8">BART domain-containing protein</fullName>
    </recommendedName>
</protein>
<feature type="domain" description="BART" evidence="8">
    <location>
        <begin position="10"/>
        <end position="106"/>
    </location>
</feature>
<feature type="region of interest" description="Disordered" evidence="7">
    <location>
        <begin position="131"/>
        <end position="158"/>
    </location>
</feature>
<evidence type="ECO:0000259" key="8">
    <source>
        <dbReference type="Pfam" id="PF11527"/>
    </source>
</evidence>
<evidence type="ECO:0000313" key="9">
    <source>
        <dbReference type="EMBL" id="CAJ1394895.1"/>
    </source>
</evidence>
<dbReference type="Pfam" id="PF11527">
    <property type="entry name" value="ARL2_Bind_BART"/>
    <property type="match status" value="1"/>
</dbReference>
<feature type="coiled-coil region" evidence="6">
    <location>
        <begin position="255"/>
        <end position="282"/>
    </location>
</feature>
<dbReference type="EMBL" id="CAUJNA010002990">
    <property type="protein sequence ID" value="CAJ1394895.1"/>
    <property type="molecule type" value="Genomic_DNA"/>
</dbReference>
<accession>A0AA36N1H2</accession>
<dbReference type="Proteomes" id="UP001178507">
    <property type="component" value="Unassembled WGS sequence"/>
</dbReference>
<dbReference type="InterPro" id="IPR042541">
    <property type="entry name" value="BART_sf"/>
</dbReference>
<dbReference type="GO" id="GO:0005737">
    <property type="term" value="C:cytoplasm"/>
    <property type="evidence" value="ECO:0007669"/>
    <property type="project" value="UniProtKB-SubCell"/>
</dbReference>
<evidence type="ECO:0000256" key="5">
    <source>
        <dbReference type="ARBA" id="ARBA00023273"/>
    </source>
</evidence>
<dbReference type="GO" id="GO:0005929">
    <property type="term" value="C:cilium"/>
    <property type="evidence" value="ECO:0007669"/>
    <property type="project" value="UniProtKB-SubCell"/>
</dbReference>
<keyword evidence="3" id="KW-0963">Cytoplasm</keyword>
<comment type="caution">
    <text evidence="9">The sequence shown here is derived from an EMBL/GenBank/DDBJ whole genome shotgun (WGS) entry which is preliminary data.</text>
</comment>
<evidence type="ECO:0000256" key="6">
    <source>
        <dbReference type="SAM" id="Coils"/>
    </source>
</evidence>
<gene>
    <name evidence="9" type="ORF">EVOR1521_LOCUS19454</name>
</gene>
<dbReference type="AlphaFoldDB" id="A0AA36N1H2"/>
<keyword evidence="5" id="KW-0966">Cell projection</keyword>
<name>A0AA36N1H2_9DINO</name>
<evidence type="ECO:0000256" key="7">
    <source>
        <dbReference type="SAM" id="MobiDB-lite"/>
    </source>
</evidence>
<comment type="subcellular location">
    <subcellularLocation>
        <location evidence="1">Cell projection</location>
        <location evidence="1">Cilium</location>
    </subcellularLocation>
    <subcellularLocation>
        <location evidence="2">Cytoplasm</location>
    </subcellularLocation>
</comment>
<dbReference type="Gene3D" id="1.20.1520.10">
    <property type="entry name" value="ADP-ribosylation factor-like 2-binding protein, domain"/>
    <property type="match status" value="1"/>
</dbReference>
<reference evidence="9" key="1">
    <citation type="submission" date="2023-08" db="EMBL/GenBank/DDBJ databases">
        <authorList>
            <person name="Chen Y."/>
            <person name="Shah S."/>
            <person name="Dougan E. K."/>
            <person name="Thang M."/>
            <person name="Chan C."/>
        </authorList>
    </citation>
    <scope>NUCLEOTIDE SEQUENCE</scope>
</reference>
<evidence type="ECO:0000256" key="4">
    <source>
        <dbReference type="ARBA" id="ARBA00023069"/>
    </source>
</evidence>
<keyword evidence="6" id="KW-0175">Coiled coil</keyword>
<proteinExistence type="predicted"/>
<keyword evidence="10" id="KW-1185">Reference proteome</keyword>
<organism evidence="9 10">
    <name type="scientific">Effrenium voratum</name>
    <dbReference type="NCBI Taxonomy" id="2562239"/>
    <lineage>
        <taxon>Eukaryota</taxon>
        <taxon>Sar</taxon>
        <taxon>Alveolata</taxon>
        <taxon>Dinophyceae</taxon>
        <taxon>Suessiales</taxon>
        <taxon>Symbiodiniaceae</taxon>
        <taxon>Effrenium</taxon>
    </lineage>
</organism>